<evidence type="ECO:0000313" key="2">
    <source>
        <dbReference type="Proteomes" id="UP000287651"/>
    </source>
</evidence>
<dbReference type="Proteomes" id="UP000287651">
    <property type="component" value="Unassembled WGS sequence"/>
</dbReference>
<reference evidence="1 2" key="1">
    <citation type="journal article" date="2014" name="Agronomy (Basel)">
        <title>A Draft Genome Sequence for Ensete ventricosum, the Drought-Tolerant Tree Against Hunger.</title>
        <authorList>
            <person name="Harrison J."/>
            <person name="Moore K.A."/>
            <person name="Paszkiewicz K."/>
            <person name="Jones T."/>
            <person name="Grant M."/>
            <person name="Ambacheew D."/>
            <person name="Muzemil S."/>
            <person name="Studholme D.J."/>
        </authorList>
    </citation>
    <scope>NUCLEOTIDE SEQUENCE [LARGE SCALE GENOMIC DNA]</scope>
</reference>
<dbReference type="EMBL" id="AMZH03005059">
    <property type="protein sequence ID" value="RRT67402.1"/>
    <property type="molecule type" value="Genomic_DNA"/>
</dbReference>
<comment type="caution">
    <text evidence="1">The sequence shown here is derived from an EMBL/GenBank/DDBJ whole genome shotgun (WGS) entry which is preliminary data.</text>
</comment>
<dbReference type="AlphaFoldDB" id="A0A426ZTM9"/>
<evidence type="ECO:0000313" key="1">
    <source>
        <dbReference type="EMBL" id="RRT67402.1"/>
    </source>
</evidence>
<name>A0A426ZTM9_ENSVE</name>
<gene>
    <name evidence="1" type="ORF">B296_00028518</name>
</gene>
<protein>
    <submittedName>
        <fullName evidence="1">Uncharacterized protein</fullName>
    </submittedName>
</protein>
<proteinExistence type="predicted"/>
<accession>A0A426ZTM9</accession>
<sequence>MEIRPSWEEALTFPVGKRAGELEVDEEDIRNVESRLVAMVEAEEASTALILASSEEVTTVSMRREITVMALDIGGFSDVLSEAGSKEGLHQQEKKVTHHEGIACASGMGTYRQAPEMEGRL</sequence>
<organism evidence="1 2">
    <name type="scientific">Ensete ventricosum</name>
    <name type="common">Abyssinian banana</name>
    <name type="synonym">Musa ensete</name>
    <dbReference type="NCBI Taxonomy" id="4639"/>
    <lineage>
        <taxon>Eukaryota</taxon>
        <taxon>Viridiplantae</taxon>
        <taxon>Streptophyta</taxon>
        <taxon>Embryophyta</taxon>
        <taxon>Tracheophyta</taxon>
        <taxon>Spermatophyta</taxon>
        <taxon>Magnoliopsida</taxon>
        <taxon>Liliopsida</taxon>
        <taxon>Zingiberales</taxon>
        <taxon>Musaceae</taxon>
        <taxon>Ensete</taxon>
    </lineage>
</organism>